<accession>A0A926F5C7</accession>
<proteinExistence type="predicted"/>
<dbReference type="PIRSF" id="PIRSF021435">
    <property type="entry name" value="SpoIIIAB"/>
    <property type="match status" value="1"/>
</dbReference>
<dbReference type="AlphaFoldDB" id="A0A926F5C7"/>
<feature type="chain" id="PRO_5037414757" evidence="1">
    <location>
        <begin position="23"/>
        <end position="171"/>
    </location>
</feature>
<name>A0A926F5C7_9FIRM</name>
<organism evidence="2 3">
    <name type="scientific">Qingrenia yutianensis</name>
    <dbReference type="NCBI Taxonomy" id="2763676"/>
    <lineage>
        <taxon>Bacteria</taxon>
        <taxon>Bacillati</taxon>
        <taxon>Bacillota</taxon>
        <taxon>Clostridia</taxon>
        <taxon>Eubacteriales</taxon>
        <taxon>Oscillospiraceae</taxon>
        <taxon>Qingrenia</taxon>
    </lineage>
</organism>
<keyword evidence="1" id="KW-0732">Signal</keyword>
<sequence>MLKFLSCALVLFSSTFLGFLKAADFEKREKILRCFISDLEFIKNEITHLKTPIFEVLQKLGNSNGETGAFYREVAEKFVQNKDMPLSEIFDAETDKINEYFPLKKGDGDGLHFLARSLGKSDTDGQSALILQAERALNMRLDEAVSDKNKNARLYKSLGFYFGILLVIMFF</sequence>
<evidence type="ECO:0000256" key="1">
    <source>
        <dbReference type="SAM" id="SignalP"/>
    </source>
</evidence>
<dbReference type="RefSeq" id="WP_178347182.1">
    <property type="nucleotide sequence ID" value="NZ_JACRTE010000003.1"/>
</dbReference>
<reference evidence="2" key="1">
    <citation type="submission" date="2020-08" db="EMBL/GenBank/DDBJ databases">
        <title>Genome public.</title>
        <authorList>
            <person name="Liu C."/>
            <person name="Sun Q."/>
        </authorList>
    </citation>
    <scope>NUCLEOTIDE SEQUENCE</scope>
    <source>
        <strain evidence="2">NSJ-50</strain>
    </source>
</reference>
<feature type="signal peptide" evidence="1">
    <location>
        <begin position="1"/>
        <end position="22"/>
    </location>
</feature>
<dbReference type="InterPro" id="IPR014198">
    <property type="entry name" value="Spore_III_AB"/>
</dbReference>
<keyword evidence="3" id="KW-1185">Reference proteome</keyword>
<evidence type="ECO:0000313" key="3">
    <source>
        <dbReference type="Proteomes" id="UP000647416"/>
    </source>
</evidence>
<evidence type="ECO:0000313" key="2">
    <source>
        <dbReference type="EMBL" id="MBC8596043.1"/>
    </source>
</evidence>
<protein>
    <submittedName>
        <fullName evidence="2">Stage III sporulation protein AB</fullName>
    </submittedName>
</protein>
<dbReference type="Pfam" id="PF09548">
    <property type="entry name" value="Spore_III_AB"/>
    <property type="match status" value="1"/>
</dbReference>
<dbReference type="EMBL" id="JACRTE010000003">
    <property type="protein sequence ID" value="MBC8596043.1"/>
    <property type="molecule type" value="Genomic_DNA"/>
</dbReference>
<comment type="caution">
    <text evidence="2">The sequence shown here is derived from an EMBL/GenBank/DDBJ whole genome shotgun (WGS) entry which is preliminary data.</text>
</comment>
<gene>
    <name evidence="2" type="ORF">H8706_04065</name>
</gene>
<dbReference type="Proteomes" id="UP000647416">
    <property type="component" value="Unassembled WGS sequence"/>
</dbReference>